<keyword evidence="1" id="KW-1185">Reference proteome</keyword>
<sequence length="201" mass="22055">NRIHLRIVDSFCLLFWDAEQFLQEDAVKCYRDAEIEKMARARLPKGVAPLSLFPPTASAILQLPELAKRCGGVSNLLGMRAIAQLQSFLAKVAPSDADTEIAKAALAQFLAVEHGVQSAVAMTTEAVCRKIFAIAKNYFTQAHAMFGISGDRFNEARMLGNLGQLHYLLMNCVAVTTDSSSESLCRKERLIAVDVRSSHVI</sequence>
<dbReference type="AlphaFoldDB" id="A0A914RQX2"/>
<dbReference type="Proteomes" id="UP000887564">
    <property type="component" value="Unplaced"/>
</dbReference>
<dbReference type="WBParaSite" id="PEQ_0000432901-mRNA-1">
    <property type="protein sequence ID" value="PEQ_0000432901-mRNA-1"/>
    <property type="gene ID" value="PEQ_0000432901"/>
</dbReference>
<evidence type="ECO:0000313" key="2">
    <source>
        <dbReference type="WBParaSite" id="PEQ_0000432901-mRNA-1"/>
    </source>
</evidence>
<proteinExistence type="predicted"/>
<evidence type="ECO:0000313" key="1">
    <source>
        <dbReference type="Proteomes" id="UP000887564"/>
    </source>
</evidence>
<protein>
    <submittedName>
        <fullName evidence="2">Uncharacterized protein</fullName>
    </submittedName>
</protein>
<reference evidence="2" key="1">
    <citation type="submission" date="2022-11" db="UniProtKB">
        <authorList>
            <consortium name="WormBaseParasite"/>
        </authorList>
    </citation>
    <scope>IDENTIFICATION</scope>
</reference>
<organism evidence="1 2">
    <name type="scientific">Parascaris equorum</name>
    <name type="common">Equine roundworm</name>
    <dbReference type="NCBI Taxonomy" id="6256"/>
    <lineage>
        <taxon>Eukaryota</taxon>
        <taxon>Metazoa</taxon>
        <taxon>Ecdysozoa</taxon>
        <taxon>Nematoda</taxon>
        <taxon>Chromadorea</taxon>
        <taxon>Rhabditida</taxon>
        <taxon>Spirurina</taxon>
        <taxon>Ascaridomorpha</taxon>
        <taxon>Ascaridoidea</taxon>
        <taxon>Ascarididae</taxon>
        <taxon>Parascaris</taxon>
    </lineage>
</organism>
<name>A0A914RQX2_PAREQ</name>
<accession>A0A914RQX2</accession>